<keyword evidence="1" id="KW-0812">Transmembrane</keyword>
<protein>
    <recommendedName>
        <fullName evidence="4">Mannosyltransferase</fullName>
    </recommendedName>
</protein>
<feature type="transmembrane region" description="Helical" evidence="1">
    <location>
        <begin position="408"/>
        <end position="426"/>
    </location>
</feature>
<accession>A0ABY1NDG5</accession>
<dbReference type="Pfam" id="PF26314">
    <property type="entry name" value="MptA_B_family"/>
    <property type="match status" value="1"/>
</dbReference>
<feature type="transmembrane region" description="Helical" evidence="1">
    <location>
        <begin position="312"/>
        <end position="334"/>
    </location>
</feature>
<keyword evidence="3" id="KW-1185">Reference proteome</keyword>
<evidence type="ECO:0000313" key="3">
    <source>
        <dbReference type="Proteomes" id="UP001157915"/>
    </source>
</evidence>
<evidence type="ECO:0000313" key="2">
    <source>
        <dbReference type="EMBL" id="SMP06787.1"/>
    </source>
</evidence>
<feature type="transmembrane region" description="Helical" evidence="1">
    <location>
        <begin position="256"/>
        <end position="275"/>
    </location>
</feature>
<comment type="caution">
    <text evidence="2">The sequence shown here is derived from an EMBL/GenBank/DDBJ whole genome shotgun (WGS) entry which is preliminary data.</text>
</comment>
<feature type="transmembrane region" description="Helical" evidence="1">
    <location>
        <begin position="53"/>
        <end position="72"/>
    </location>
</feature>
<feature type="transmembrane region" description="Helical" evidence="1">
    <location>
        <begin position="191"/>
        <end position="216"/>
    </location>
</feature>
<gene>
    <name evidence="2" type="ORF">SAMN06265367_101507</name>
</gene>
<keyword evidence="1" id="KW-0472">Membrane</keyword>
<feature type="transmembrane region" description="Helical" evidence="1">
    <location>
        <begin position="151"/>
        <end position="170"/>
    </location>
</feature>
<dbReference type="EMBL" id="FXUA01000001">
    <property type="protein sequence ID" value="SMP06787.1"/>
    <property type="molecule type" value="Genomic_DNA"/>
</dbReference>
<proteinExistence type="predicted"/>
<feature type="transmembrane region" description="Helical" evidence="1">
    <location>
        <begin position="26"/>
        <end position="46"/>
    </location>
</feature>
<feature type="transmembrane region" description="Helical" evidence="1">
    <location>
        <begin position="346"/>
        <end position="368"/>
    </location>
</feature>
<dbReference type="Proteomes" id="UP001157915">
    <property type="component" value="Unassembled WGS sequence"/>
</dbReference>
<reference evidence="2 3" key="1">
    <citation type="submission" date="2017-05" db="EMBL/GenBank/DDBJ databases">
        <authorList>
            <person name="Varghese N."/>
            <person name="Submissions S."/>
        </authorList>
    </citation>
    <scope>NUCLEOTIDE SEQUENCE [LARGE SCALE GENOMIC DNA]</scope>
    <source>
        <strain evidence="2 3">DSM 15360</strain>
    </source>
</reference>
<sequence>MIPLICLLLAVGFFYLAYYIPRENFWLTFSTYSFLFGGMLVLYFLSTQLKWQWVFVGGLLIRLSLLLAIPKWSDDYPRFLWDGEMVKMSENPYLKTPKDWLQNNPDSSNLYLEKLFELMNSPEYFSVYPPLNQAIFYVAAWGANLDTKGGILLLRVLLILGEIGVFFLLLKLFDHFQRSSNKLILYWLNPLVIMEITGNLHFEGLVLLLLLASVYALSKNIIALTGGFWGLSIGMKLLPLMLIPTFFSFEKTRKSIAFWIGSTIAIIASFGWLLIDNSWVHFLQSLKLYQGKFEFNASIYYLLREVGYWMKGYNVIGELTPILSGVTLVGILYFSWKKRPQNLFQLIDLWVLIYLFYLVLQPVVHPWYLIPAFGLSLFTDKKAFLIWTFAVIFSYQAYSDPNYLENPIFLFLEYSLLALAIYWDYFRSSTKSLLAK</sequence>
<feature type="transmembrane region" description="Helical" evidence="1">
    <location>
        <begin position="228"/>
        <end position="249"/>
    </location>
</feature>
<keyword evidence="1" id="KW-1133">Transmembrane helix</keyword>
<evidence type="ECO:0008006" key="4">
    <source>
        <dbReference type="Google" id="ProtNLM"/>
    </source>
</evidence>
<organism evidence="2 3">
    <name type="scientific">Algoriphagus winogradskyi</name>
    <dbReference type="NCBI Taxonomy" id="237017"/>
    <lineage>
        <taxon>Bacteria</taxon>
        <taxon>Pseudomonadati</taxon>
        <taxon>Bacteroidota</taxon>
        <taxon>Cytophagia</taxon>
        <taxon>Cytophagales</taxon>
        <taxon>Cyclobacteriaceae</taxon>
        <taxon>Algoriphagus</taxon>
    </lineage>
</organism>
<name>A0ABY1NDG5_9BACT</name>
<evidence type="ECO:0000256" key="1">
    <source>
        <dbReference type="SAM" id="Phobius"/>
    </source>
</evidence>